<evidence type="ECO:0000256" key="4">
    <source>
        <dbReference type="ARBA" id="ARBA00022833"/>
    </source>
</evidence>
<comment type="subcellular location">
    <subcellularLocation>
        <location evidence="1">Nucleus</location>
    </subcellularLocation>
</comment>
<dbReference type="SUPFAM" id="SSF57716">
    <property type="entry name" value="Glucocorticoid receptor-like (DNA-binding domain)"/>
    <property type="match status" value="2"/>
</dbReference>
<dbReference type="CDD" id="cd09401">
    <property type="entry name" value="LIM_TLP_like"/>
    <property type="match status" value="1"/>
</dbReference>
<dbReference type="GO" id="GO:0005634">
    <property type="term" value="C:nucleus"/>
    <property type="evidence" value="ECO:0007669"/>
    <property type="project" value="UniProtKB-SubCell"/>
</dbReference>
<dbReference type="Gene3D" id="2.10.110.10">
    <property type="entry name" value="Cysteine Rich Protein"/>
    <property type="match status" value="1"/>
</dbReference>
<evidence type="ECO:0000313" key="12">
    <source>
        <dbReference type="Proteomes" id="UP000663832"/>
    </source>
</evidence>
<dbReference type="FunFam" id="2.10.110.10:FF:000001">
    <property type="entry name" value="Cysteine and glycine-rich protein 1"/>
    <property type="match status" value="1"/>
</dbReference>
<dbReference type="PROSITE" id="PS50023">
    <property type="entry name" value="LIM_DOMAIN_2"/>
    <property type="match status" value="1"/>
</dbReference>
<evidence type="ECO:0000313" key="11">
    <source>
        <dbReference type="EMBL" id="CAF1502605.1"/>
    </source>
</evidence>
<keyword evidence="6" id="KW-0539">Nucleus</keyword>
<proteinExistence type="predicted"/>
<dbReference type="Pfam" id="PF00412">
    <property type="entry name" value="LIM"/>
    <property type="match status" value="1"/>
</dbReference>
<name>A0A815TLR6_9BILA</name>
<evidence type="ECO:0000256" key="3">
    <source>
        <dbReference type="ARBA" id="ARBA00022737"/>
    </source>
</evidence>
<evidence type="ECO:0000313" key="10">
    <source>
        <dbReference type="EMBL" id="CAF1027171.1"/>
    </source>
</evidence>
<evidence type="ECO:0000259" key="9">
    <source>
        <dbReference type="PROSITE" id="PS50023"/>
    </source>
</evidence>
<feature type="domain" description="LIM zinc-binding" evidence="9">
    <location>
        <begin position="64"/>
        <end position="124"/>
    </location>
</feature>
<dbReference type="EMBL" id="CAJNOM010000563">
    <property type="protein sequence ID" value="CAF1502605.1"/>
    <property type="molecule type" value="Genomic_DNA"/>
</dbReference>
<sequence length="140" mass="15151">MSSNPSRILDQLVDQSPLTEPPTTNNNSKDERTVTNGIIRHGAPTIPSTIPSTIPTEKPKPKGNICPGCGKPVYFAEEIKAAGQSFHKFCYRCANCDKSINGANFSEHNGKIYDNNCYRRLFGPKGVGYGMSAGALSTDK</sequence>
<dbReference type="PANTHER" id="PTHR24215:SF35">
    <property type="entry name" value="MUSCLE LIM PROTEIN MLP84B"/>
    <property type="match status" value="1"/>
</dbReference>
<dbReference type="GO" id="GO:0005737">
    <property type="term" value="C:cytoplasm"/>
    <property type="evidence" value="ECO:0007669"/>
    <property type="project" value="TreeGrafter"/>
</dbReference>
<gene>
    <name evidence="10" type="ORF">BJG266_LOCUS17328</name>
    <name evidence="11" type="ORF">QVE165_LOCUS43602</name>
</gene>
<dbReference type="EMBL" id="CAJNOI010000083">
    <property type="protein sequence ID" value="CAF1027171.1"/>
    <property type="molecule type" value="Genomic_DNA"/>
</dbReference>
<evidence type="ECO:0000256" key="2">
    <source>
        <dbReference type="ARBA" id="ARBA00022723"/>
    </source>
</evidence>
<evidence type="ECO:0000256" key="6">
    <source>
        <dbReference type="ARBA" id="ARBA00023242"/>
    </source>
</evidence>
<dbReference type="GO" id="GO:0046872">
    <property type="term" value="F:metal ion binding"/>
    <property type="evidence" value="ECO:0007669"/>
    <property type="project" value="UniProtKB-KW"/>
</dbReference>
<dbReference type="Proteomes" id="UP000663832">
    <property type="component" value="Unassembled WGS sequence"/>
</dbReference>
<dbReference type="GO" id="GO:0030036">
    <property type="term" value="P:actin cytoskeleton organization"/>
    <property type="evidence" value="ECO:0007669"/>
    <property type="project" value="TreeGrafter"/>
</dbReference>
<protein>
    <recommendedName>
        <fullName evidence="9">LIM zinc-binding domain-containing protein</fullName>
    </recommendedName>
</protein>
<reference evidence="11" key="1">
    <citation type="submission" date="2021-02" db="EMBL/GenBank/DDBJ databases">
        <authorList>
            <person name="Nowell W R."/>
        </authorList>
    </citation>
    <scope>NUCLEOTIDE SEQUENCE</scope>
</reference>
<accession>A0A815TLR6</accession>
<dbReference type="OrthoDB" id="25654at2759"/>
<evidence type="ECO:0000256" key="7">
    <source>
        <dbReference type="PROSITE-ProRule" id="PRU00125"/>
    </source>
</evidence>
<comment type="caution">
    <text evidence="11">The sequence shown here is derived from an EMBL/GenBank/DDBJ whole genome shotgun (WGS) entry which is preliminary data.</text>
</comment>
<feature type="compositionally biased region" description="Low complexity" evidence="8">
    <location>
        <begin position="44"/>
        <end position="56"/>
    </location>
</feature>
<feature type="compositionally biased region" description="Polar residues" evidence="8">
    <location>
        <begin position="13"/>
        <end position="27"/>
    </location>
</feature>
<evidence type="ECO:0000256" key="5">
    <source>
        <dbReference type="ARBA" id="ARBA00023038"/>
    </source>
</evidence>
<dbReference type="PANTHER" id="PTHR24215">
    <property type="entry name" value="RHO-GTPASE-ACTIVATING PROTEIN LRG1"/>
    <property type="match status" value="1"/>
</dbReference>
<keyword evidence="5 7" id="KW-0440">LIM domain</keyword>
<organism evidence="11 12">
    <name type="scientific">Adineta steineri</name>
    <dbReference type="NCBI Taxonomy" id="433720"/>
    <lineage>
        <taxon>Eukaryota</taxon>
        <taxon>Metazoa</taxon>
        <taxon>Spiralia</taxon>
        <taxon>Gnathifera</taxon>
        <taxon>Rotifera</taxon>
        <taxon>Eurotatoria</taxon>
        <taxon>Bdelloidea</taxon>
        <taxon>Adinetida</taxon>
        <taxon>Adinetidae</taxon>
        <taxon>Adineta</taxon>
    </lineage>
</organism>
<dbReference type="SMART" id="SM00132">
    <property type="entry name" value="LIM"/>
    <property type="match status" value="1"/>
</dbReference>
<keyword evidence="4 7" id="KW-0862">Zinc</keyword>
<keyword evidence="3" id="KW-0677">Repeat</keyword>
<dbReference type="AlphaFoldDB" id="A0A815TLR6"/>
<evidence type="ECO:0000256" key="1">
    <source>
        <dbReference type="ARBA" id="ARBA00004123"/>
    </source>
</evidence>
<dbReference type="PROSITE" id="PS00478">
    <property type="entry name" value="LIM_DOMAIN_1"/>
    <property type="match status" value="1"/>
</dbReference>
<dbReference type="Proteomes" id="UP000663877">
    <property type="component" value="Unassembled WGS sequence"/>
</dbReference>
<evidence type="ECO:0000256" key="8">
    <source>
        <dbReference type="SAM" id="MobiDB-lite"/>
    </source>
</evidence>
<dbReference type="InterPro" id="IPR001781">
    <property type="entry name" value="Znf_LIM"/>
</dbReference>
<keyword evidence="12" id="KW-1185">Reference proteome</keyword>
<keyword evidence="2 7" id="KW-0479">Metal-binding</keyword>
<feature type="region of interest" description="Disordered" evidence="8">
    <location>
        <begin position="1"/>
        <end position="62"/>
    </location>
</feature>